<name>A0A1R0GRC9_9FUNG</name>
<gene>
    <name evidence="1" type="ORF">AYI68_g6474</name>
</gene>
<keyword evidence="2" id="KW-1185">Reference proteome</keyword>
<dbReference type="AlphaFoldDB" id="A0A1R0GRC9"/>
<proteinExistence type="predicted"/>
<accession>A0A1R0GRC9</accession>
<reference evidence="1 2" key="1">
    <citation type="journal article" date="2016" name="Mol. Biol. Evol.">
        <title>Genome-Wide Survey of Gut Fungi (Harpellales) Reveals the First Horizontally Transferred Ubiquitin Gene from a Mosquito Host.</title>
        <authorList>
            <person name="Wang Y."/>
            <person name="White M.M."/>
            <person name="Kvist S."/>
            <person name="Moncalvo J.M."/>
        </authorList>
    </citation>
    <scope>NUCLEOTIDE SEQUENCE [LARGE SCALE GENOMIC DNA]</scope>
    <source>
        <strain evidence="1 2">ALG-7-W6</strain>
    </source>
</reference>
<sequence length="158" mass="17230">MDWDHYPAMGMVKRNHELVESGAYTYGFSPEVDAWREVAEYRDSESSTSISIEALKLGEDFDPSVKLAGEPVMEDLVSSLLGLLLSSGPKPPVRFSPIIPTVGALQHLVLSVQEATGEVRIGGVRDDIMVEVAAPLAAQNSFEARESHVDQTQFWVGA</sequence>
<organism evidence="1 2">
    <name type="scientific">Smittium mucronatum</name>
    <dbReference type="NCBI Taxonomy" id="133383"/>
    <lineage>
        <taxon>Eukaryota</taxon>
        <taxon>Fungi</taxon>
        <taxon>Fungi incertae sedis</taxon>
        <taxon>Zoopagomycota</taxon>
        <taxon>Kickxellomycotina</taxon>
        <taxon>Harpellomycetes</taxon>
        <taxon>Harpellales</taxon>
        <taxon>Legeriomycetaceae</taxon>
        <taxon>Smittium</taxon>
    </lineage>
</organism>
<protein>
    <submittedName>
        <fullName evidence="1">Uncharacterized protein</fullName>
    </submittedName>
</protein>
<dbReference type="EMBL" id="LSSL01004435">
    <property type="protein sequence ID" value="OLY79457.1"/>
    <property type="molecule type" value="Genomic_DNA"/>
</dbReference>
<dbReference type="Proteomes" id="UP000187455">
    <property type="component" value="Unassembled WGS sequence"/>
</dbReference>
<comment type="caution">
    <text evidence="1">The sequence shown here is derived from an EMBL/GenBank/DDBJ whole genome shotgun (WGS) entry which is preliminary data.</text>
</comment>
<evidence type="ECO:0000313" key="2">
    <source>
        <dbReference type="Proteomes" id="UP000187455"/>
    </source>
</evidence>
<evidence type="ECO:0000313" key="1">
    <source>
        <dbReference type="EMBL" id="OLY79457.1"/>
    </source>
</evidence>